<keyword evidence="4 7" id="KW-0812">Transmembrane</keyword>
<feature type="transmembrane region" description="Helical" evidence="7">
    <location>
        <begin position="166"/>
        <end position="188"/>
    </location>
</feature>
<dbReference type="InterPro" id="IPR018383">
    <property type="entry name" value="UPF0324_pro"/>
</dbReference>
<comment type="caution">
    <text evidence="8">The sequence shown here is derived from an EMBL/GenBank/DDBJ whole genome shotgun (WGS) entry which is preliminary data.</text>
</comment>
<evidence type="ECO:0000256" key="7">
    <source>
        <dbReference type="SAM" id="Phobius"/>
    </source>
</evidence>
<comment type="similarity">
    <text evidence="2">Belongs to the UPF0324 family.</text>
</comment>
<accession>A0ABV4AGS2</accession>
<organism evidence="8 9">
    <name type="scientific">Isoalcanivorax beigongshangi</name>
    <dbReference type="NCBI Taxonomy" id="3238810"/>
    <lineage>
        <taxon>Bacteria</taxon>
        <taxon>Pseudomonadati</taxon>
        <taxon>Pseudomonadota</taxon>
        <taxon>Gammaproteobacteria</taxon>
        <taxon>Oceanospirillales</taxon>
        <taxon>Alcanivoracaceae</taxon>
        <taxon>Isoalcanivorax</taxon>
    </lineage>
</organism>
<feature type="transmembrane region" description="Helical" evidence="7">
    <location>
        <begin position="101"/>
        <end position="123"/>
    </location>
</feature>
<feature type="transmembrane region" description="Helical" evidence="7">
    <location>
        <begin position="326"/>
        <end position="348"/>
    </location>
</feature>
<proteinExistence type="inferred from homology"/>
<gene>
    <name evidence="8" type="ORF">AB5I84_05655</name>
</gene>
<feature type="transmembrane region" description="Helical" evidence="7">
    <location>
        <begin position="135"/>
        <end position="154"/>
    </location>
</feature>
<dbReference type="RefSeq" id="WP_369454882.1">
    <property type="nucleotide sequence ID" value="NZ_JBGCUO010000001.1"/>
</dbReference>
<keyword evidence="3" id="KW-1003">Cell membrane</keyword>
<keyword evidence="6 7" id="KW-0472">Membrane</keyword>
<keyword evidence="5 7" id="KW-1133">Transmembrane helix</keyword>
<evidence type="ECO:0000256" key="6">
    <source>
        <dbReference type="ARBA" id="ARBA00023136"/>
    </source>
</evidence>
<name>A0ABV4AGS2_9GAMM</name>
<sequence>MLLQLPTPLRLRPAIHLLPGLLLAGLLAAAATWSAQWSLPGTLGLSTLTLAILLGMVVGNLAPAAVLAPSAAGIQLAKQQLLRLGIVLYGVRLSLTDVAQVGWAAVALDALVLTSTFLVACLLGMKLLRLPMRDAMLIGAGSAICGAAAVLATAPVTRSRADQVAVAVATVVVFGTLATFLYPWLYGAALHLEWLAQPRLFGIFTGATVHEVAQVVAVGQAVDPAAADAAVVTKMVRVMLLAPFLLTLSWWLGRQHTAVEEGPRRLHIPWFAVGFIAVTGVNTLWPLAEPLRAALVQLDDALLAAAMAALGLGTRIGAVREAGLRPLLLAALLFGWLLLVGLAGLYWLPFGSA</sequence>
<evidence type="ECO:0000256" key="5">
    <source>
        <dbReference type="ARBA" id="ARBA00022989"/>
    </source>
</evidence>
<dbReference type="EMBL" id="JBGCUO010000001">
    <property type="protein sequence ID" value="MEY1661632.1"/>
    <property type="molecule type" value="Genomic_DNA"/>
</dbReference>
<evidence type="ECO:0000256" key="1">
    <source>
        <dbReference type="ARBA" id="ARBA00004651"/>
    </source>
</evidence>
<evidence type="ECO:0000313" key="9">
    <source>
        <dbReference type="Proteomes" id="UP001562065"/>
    </source>
</evidence>
<reference evidence="8 9" key="1">
    <citation type="submission" date="2024-07" db="EMBL/GenBank/DDBJ databases">
        <authorList>
            <person name="Ren Q."/>
        </authorList>
    </citation>
    <scope>NUCLEOTIDE SEQUENCE [LARGE SCALE GENOMIC DNA]</scope>
    <source>
        <strain evidence="8 9">REN37</strain>
    </source>
</reference>
<dbReference type="PANTHER" id="PTHR30106">
    <property type="entry name" value="INNER MEMBRANE PROTEIN YEIH-RELATED"/>
    <property type="match status" value="1"/>
</dbReference>
<comment type="subcellular location">
    <subcellularLocation>
        <location evidence="1">Cell membrane</location>
        <topology evidence="1">Multi-pass membrane protein</topology>
    </subcellularLocation>
</comment>
<feature type="transmembrane region" description="Helical" evidence="7">
    <location>
        <begin position="44"/>
        <end position="68"/>
    </location>
</feature>
<protein>
    <submittedName>
        <fullName evidence="8">YeiH family protein</fullName>
    </submittedName>
</protein>
<dbReference type="NCBIfam" id="TIGR00698">
    <property type="entry name" value="YeiH family putative sulfate export transporter"/>
    <property type="match status" value="1"/>
</dbReference>
<dbReference type="InterPro" id="IPR004630">
    <property type="entry name" value="UPF0324_YeiH-like"/>
</dbReference>
<evidence type="ECO:0000313" key="8">
    <source>
        <dbReference type="EMBL" id="MEY1661632.1"/>
    </source>
</evidence>
<evidence type="ECO:0000256" key="4">
    <source>
        <dbReference type="ARBA" id="ARBA00022692"/>
    </source>
</evidence>
<feature type="transmembrane region" description="Helical" evidence="7">
    <location>
        <begin position="265"/>
        <end position="288"/>
    </location>
</feature>
<evidence type="ECO:0000256" key="3">
    <source>
        <dbReference type="ARBA" id="ARBA00022475"/>
    </source>
</evidence>
<dbReference type="Proteomes" id="UP001562065">
    <property type="component" value="Unassembled WGS sequence"/>
</dbReference>
<dbReference type="PANTHER" id="PTHR30106:SF2">
    <property type="entry name" value="UPF0324 INNER MEMBRANE PROTEIN YEIH"/>
    <property type="match status" value="1"/>
</dbReference>
<feature type="transmembrane region" description="Helical" evidence="7">
    <location>
        <begin position="294"/>
        <end position="314"/>
    </location>
</feature>
<keyword evidence="9" id="KW-1185">Reference proteome</keyword>
<evidence type="ECO:0000256" key="2">
    <source>
        <dbReference type="ARBA" id="ARBA00007977"/>
    </source>
</evidence>
<dbReference type="Pfam" id="PF03601">
    <property type="entry name" value="Cons_hypoth698"/>
    <property type="match status" value="1"/>
</dbReference>
<feature type="transmembrane region" description="Helical" evidence="7">
    <location>
        <begin position="234"/>
        <end position="253"/>
    </location>
</feature>